<gene>
    <name evidence="1" type="ORF">EHS11_01250</name>
</gene>
<comment type="caution">
    <text evidence="1">The sequence shown here is derived from an EMBL/GenBank/DDBJ whole genome shotgun (WGS) entry which is preliminary data.</text>
</comment>
<protein>
    <submittedName>
        <fullName evidence="1">Uncharacterized protein</fullName>
    </submittedName>
</protein>
<keyword evidence="2" id="KW-1185">Reference proteome</keyword>
<dbReference type="EMBL" id="RQHV01000002">
    <property type="protein sequence ID" value="TGN14644.1"/>
    <property type="molecule type" value="Genomic_DNA"/>
</dbReference>
<reference evidence="1" key="1">
    <citation type="journal article" date="2019" name="PLoS Negl. Trop. Dis.">
        <title>Revisiting the worldwide diversity of Leptospira species in the environment.</title>
        <authorList>
            <person name="Vincent A.T."/>
            <person name="Schiettekatte O."/>
            <person name="Bourhy P."/>
            <person name="Veyrier F.J."/>
            <person name="Picardeau M."/>
        </authorList>
    </citation>
    <scope>NUCLEOTIDE SEQUENCE [LARGE SCALE GENOMIC DNA]</scope>
    <source>
        <strain evidence="1">201400974</strain>
    </source>
</reference>
<dbReference type="AlphaFoldDB" id="A0A4R9LV15"/>
<evidence type="ECO:0000313" key="1">
    <source>
        <dbReference type="EMBL" id="TGN14644.1"/>
    </source>
</evidence>
<accession>A0A4R9LV15</accession>
<organism evidence="1 2">
    <name type="scientific">Leptospira ilyithenensis</name>
    <dbReference type="NCBI Taxonomy" id="2484901"/>
    <lineage>
        <taxon>Bacteria</taxon>
        <taxon>Pseudomonadati</taxon>
        <taxon>Spirochaetota</taxon>
        <taxon>Spirochaetia</taxon>
        <taxon>Leptospirales</taxon>
        <taxon>Leptospiraceae</taxon>
        <taxon>Leptospira</taxon>
    </lineage>
</organism>
<evidence type="ECO:0000313" key="2">
    <source>
        <dbReference type="Proteomes" id="UP000298264"/>
    </source>
</evidence>
<dbReference type="OrthoDB" id="320036at2"/>
<sequence length="277" mass="31143">MKNLTVIIIFLIPFLTVALLAQGLPFFSSYSFSDPRPGLFQVNTSPNYSEARSLSIPFRFPAELELGRLPVGANKDQTDPISGIQIFSPVIPFSSINPYRNPEGSFDVVNRSANSALLSYQPNVTYITFRRGFSFDMGLSFGMSLNGGGLTYIDVSETKMRLSYRLNRNIFSFLKNSRWELFLQLSELHRFDSDSFSKNFNTALKVQDPSKTNFIGRQIYVTPGISISNSNLVFEGMVKVPLNAREASRTLDDLWAPEIQGNLGLKYLLPVRASEKF</sequence>
<name>A0A4R9LV15_9LEPT</name>
<proteinExistence type="predicted"/>
<dbReference type="RefSeq" id="WP_135762593.1">
    <property type="nucleotide sequence ID" value="NZ_RQHV01000002.1"/>
</dbReference>
<dbReference type="Proteomes" id="UP000298264">
    <property type="component" value="Unassembled WGS sequence"/>
</dbReference>